<dbReference type="FunFam" id="2.60.40.150:FF:000352">
    <property type="entry name" value="Uncharacterized protein"/>
    <property type="match status" value="1"/>
</dbReference>
<dbReference type="GO" id="GO:0030424">
    <property type="term" value="C:axon"/>
    <property type="evidence" value="ECO:0007669"/>
    <property type="project" value="TreeGrafter"/>
</dbReference>
<dbReference type="GO" id="GO:0030276">
    <property type="term" value="F:clathrin binding"/>
    <property type="evidence" value="ECO:0007669"/>
    <property type="project" value="TreeGrafter"/>
</dbReference>
<dbReference type="SMART" id="SM00239">
    <property type="entry name" value="C2"/>
    <property type="match status" value="2"/>
</dbReference>
<dbReference type="GO" id="GO:0030672">
    <property type="term" value="C:synaptic vesicle membrane"/>
    <property type="evidence" value="ECO:0007669"/>
    <property type="project" value="TreeGrafter"/>
</dbReference>
<dbReference type="PANTHER" id="PTHR10024">
    <property type="entry name" value="SYNAPTOTAGMIN"/>
    <property type="match status" value="1"/>
</dbReference>
<dbReference type="Proteomes" id="UP000265140">
    <property type="component" value="Chromosome 19"/>
</dbReference>
<dbReference type="GO" id="GO:0031045">
    <property type="term" value="C:dense core granule"/>
    <property type="evidence" value="ECO:0007669"/>
    <property type="project" value="TreeGrafter"/>
</dbReference>
<protein>
    <recommendedName>
        <fullName evidence="4">C2 domain-containing protein</fullName>
    </recommendedName>
</protein>
<reference evidence="5" key="2">
    <citation type="submission" date="2020-02" db="EMBL/GenBank/DDBJ databases">
        <title>Esox lucius (northern pike) genome, fEsoLuc1, primary haplotype.</title>
        <authorList>
            <person name="Myers G."/>
            <person name="Karagic N."/>
            <person name="Meyer A."/>
            <person name="Pippel M."/>
            <person name="Reichard M."/>
            <person name="Winkler S."/>
            <person name="Tracey A."/>
            <person name="Sims Y."/>
            <person name="Howe K."/>
            <person name="Rhie A."/>
            <person name="Formenti G."/>
            <person name="Durbin R."/>
            <person name="Fedrigo O."/>
            <person name="Jarvis E.D."/>
        </authorList>
    </citation>
    <scope>NUCLEOTIDE SEQUENCE [LARGE SCALE GENOMIC DNA]</scope>
</reference>
<dbReference type="FunCoup" id="A0A3P8YME8">
    <property type="interactions" value="22"/>
</dbReference>
<feature type="transmembrane region" description="Helical" evidence="2">
    <location>
        <begin position="60"/>
        <end position="82"/>
    </location>
</feature>
<evidence type="ECO:0000256" key="2">
    <source>
        <dbReference type="SAM" id="Phobius"/>
    </source>
</evidence>
<dbReference type="InterPro" id="IPR035892">
    <property type="entry name" value="C2_domain_sf"/>
</dbReference>
<dbReference type="GO" id="GO:0048791">
    <property type="term" value="P:calcium ion-regulated exocytosis of neurotransmitter"/>
    <property type="evidence" value="ECO:0007669"/>
    <property type="project" value="TreeGrafter"/>
</dbReference>
<accession>A0A3P8YME8</accession>
<dbReference type="GeneTree" id="ENSGT00940000166578"/>
<keyword evidence="6" id="KW-1185">Reference proteome</keyword>
<dbReference type="GO" id="GO:0005544">
    <property type="term" value="F:calcium-dependent phospholipid binding"/>
    <property type="evidence" value="ECO:0007669"/>
    <property type="project" value="TreeGrafter"/>
</dbReference>
<dbReference type="SUPFAM" id="SSF49562">
    <property type="entry name" value="C2 domain (Calcium/lipid-binding domain, CaLB)"/>
    <property type="match status" value="2"/>
</dbReference>
<reference evidence="6" key="1">
    <citation type="journal article" date="2014" name="PLoS ONE">
        <title>The genome and linkage map of the northern pike (Esox lucius): conserved synteny revealed between the salmonid sister group and the Neoteleostei.</title>
        <authorList>
            <person name="Rondeau E.B."/>
            <person name="Minkley D.R."/>
            <person name="Leong J.S."/>
            <person name="Messmer A.M."/>
            <person name="Jantzen J.R."/>
            <person name="von Schalburg K.R."/>
            <person name="Lemon C."/>
            <person name="Bird N.H."/>
            <person name="Koop B.F."/>
        </authorList>
    </citation>
    <scope>NUCLEOTIDE SEQUENCE</scope>
</reference>
<comment type="similarity">
    <text evidence="1">Belongs to the synaptotagmin family.</text>
</comment>
<feature type="chain" id="PRO_5044198213" description="C2 domain-containing protein" evidence="3">
    <location>
        <begin position="18"/>
        <end position="437"/>
    </location>
</feature>
<keyword evidence="2" id="KW-0812">Transmembrane</keyword>
<evidence type="ECO:0000256" key="1">
    <source>
        <dbReference type="ARBA" id="ARBA00006996"/>
    </source>
</evidence>
<evidence type="ECO:0000259" key="4">
    <source>
        <dbReference type="PROSITE" id="PS50004"/>
    </source>
</evidence>
<keyword evidence="2" id="KW-0472">Membrane</keyword>
<organism evidence="5 6">
    <name type="scientific">Esox lucius</name>
    <name type="common">Northern pike</name>
    <dbReference type="NCBI Taxonomy" id="8010"/>
    <lineage>
        <taxon>Eukaryota</taxon>
        <taxon>Metazoa</taxon>
        <taxon>Chordata</taxon>
        <taxon>Craniata</taxon>
        <taxon>Vertebrata</taxon>
        <taxon>Euteleostomi</taxon>
        <taxon>Actinopterygii</taxon>
        <taxon>Neopterygii</taxon>
        <taxon>Teleostei</taxon>
        <taxon>Protacanthopterygii</taxon>
        <taxon>Esociformes</taxon>
        <taxon>Esocidae</taxon>
        <taxon>Esox</taxon>
    </lineage>
</organism>
<evidence type="ECO:0000313" key="5">
    <source>
        <dbReference type="Ensembl" id="ENSELUP00000017724.3"/>
    </source>
</evidence>
<name>A0A3P8YME8_ESOLU</name>
<dbReference type="AlphaFoldDB" id="A0A3P8YME8"/>
<keyword evidence="3" id="KW-0732">Signal</keyword>
<dbReference type="GO" id="GO:0005509">
    <property type="term" value="F:calcium ion binding"/>
    <property type="evidence" value="ECO:0007669"/>
    <property type="project" value="TreeGrafter"/>
</dbReference>
<dbReference type="GeneID" id="109616942"/>
<dbReference type="Gene3D" id="2.60.40.150">
    <property type="entry name" value="C2 domain"/>
    <property type="match status" value="2"/>
</dbReference>
<sequence>MVATGLLMFLLSACVEDEEQYSQSVTKISGFPWQKGISSLANMDLFIGDLHMPFTEEVKYSMLGISVILFLIALGIMVWQLFRYFSQTLREPVDEFISSDSQPAKTGVFYKETQNPNVMAEANLKEAQRLSRGLSMDSHLELPSLEDQEQEEEVKGSLRFSLFYDKVQSRLVVTVLEARELPLRDFSHGVDPFVRIWLLWAGHEREEERGLGSSPSLCCVLHEWQSRMVKNNSNPMFGDQFSCSLEGRDVPHITVRFEVRDFDKFSRHGILGEVRVHLCDMKTSYPLEFLEDLQTPQKDLVGEVLLSLKYLHTLQRLEVGLLKIRAPQQSSKKEKALYARISVLCNQFKLRHQKSTVKTRWKVTAFNEVMMFTLPDPQIRECRIVVSVYEVYAANKSSKRLVGQVAFGKTKSSQDEHWSLMMRSVCQPVAKWHPLLI</sequence>
<dbReference type="CTD" id="100003865"/>
<evidence type="ECO:0000256" key="3">
    <source>
        <dbReference type="SAM" id="SignalP"/>
    </source>
</evidence>
<reference evidence="5" key="4">
    <citation type="submission" date="2025-09" db="UniProtKB">
        <authorList>
            <consortium name="Ensembl"/>
        </authorList>
    </citation>
    <scope>IDENTIFICATION</scope>
</reference>
<feature type="signal peptide" evidence="3">
    <location>
        <begin position="1"/>
        <end position="17"/>
    </location>
</feature>
<dbReference type="Ensembl" id="ENSELUT00000040297.3">
    <property type="protein sequence ID" value="ENSELUP00000017724.3"/>
    <property type="gene ID" value="ENSELUG00000017378.3"/>
</dbReference>
<feature type="domain" description="C2" evidence="4">
    <location>
        <begin position="154"/>
        <end position="291"/>
    </location>
</feature>
<dbReference type="GO" id="GO:0000149">
    <property type="term" value="F:SNARE binding"/>
    <property type="evidence" value="ECO:0007669"/>
    <property type="project" value="TreeGrafter"/>
</dbReference>
<dbReference type="PANTHER" id="PTHR10024:SF175">
    <property type="entry name" value="C2 DOMAIN-CONTAINING PROTEIN"/>
    <property type="match status" value="1"/>
</dbReference>
<dbReference type="GO" id="GO:0001786">
    <property type="term" value="F:phosphatidylserine binding"/>
    <property type="evidence" value="ECO:0007669"/>
    <property type="project" value="TreeGrafter"/>
</dbReference>
<dbReference type="InterPro" id="IPR000008">
    <property type="entry name" value="C2_dom"/>
</dbReference>
<dbReference type="Bgee" id="ENSELUG00000017378">
    <property type="expression patterns" value="Expressed in ovary and 1 other cell type or tissue"/>
</dbReference>
<dbReference type="Pfam" id="PF00168">
    <property type="entry name" value="C2"/>
    <property type="match status" value="2"/>
</dbReference>
<evidence type="ECO:0000313" key="6">
    <source>
        <dbReference type="Proteomes" id="UP000265140"/>
    </source>
</evidence>
<dbReference type="OMA" id="QIFRCCT"/>
<dbReference type="RefSeq" id="XP_019912341.3">
    <property type="nucleotide sequence ID" value="XM_020056782.3"/>
</dbReference>
<dbReference type="InParanoid" id="A0A3P8YME8"/>
<proteinExistence type="inferred from homology"/>
<dbReference type="PROSITE" id="PS50004">
    <property type="entry name" value="C2"/>
    <property type="match status" value="1"/>
</dbReference>
<dbReference type="GO" id="GO:0005886">
    <property type="term" value="C:plasma membrane"/>
    <property type="evidence" value="ECO:0007669"/>
    <property type="project" value="TreeGrafter"/>
</dbReference>
<reference evidence="5" key="3">
    <citation type="submission" date="2025-08" db="UniProtKB">
        <authorList>
            <consortium name="Ensembl"/>
        </authorList>
    </citation>
    <scope>IDENTIFICATION</scope>
</reference>
<keyword evidence="2" id="KW-1133">Transmembrane helix</keyword>
<dbReference type="KEGG" id="els:109616942"/>
<dbReference type="GO" id="GO:0048488">
    <property type="term" value="P:synaptic vesicle endocytosis"/>
    <property type="evidence" value="ECO:0007669"/>
    <property type="project" value="TreeGrafter"/>
</dbReference>